<accession>A0A1A6FYG7</accession>
<name>A0A1A6FYG7_NEOLE</name>
<feature type="compositionally biased region" description="Polar residues" evidence="1">
    <location>
        <begin position="100"/>
        <end position="112"/>
    </location>
</feature>
<feature type="signal peptide" evidence="2">
    <location>
        <begin position="1"/>
        <end position="17"/>
    </location>
</feature>
<feature type="chain" id="PRO_5008345142" evidence="2">
    <location>
        <begin position="18"/>
        <end position="154"/>
    </location>
</feature>
<keyword evidence="2" id="KW-0732">Signal</keyword>
<keyword evidence="4" id="KW-1185">Reference proteome</keyword>
<reference evidence="3 4" key="1">
    <citation type="submission" date="2016-06" db="EMBL/GenBank/DDBJ databases">
        <title>The Draft Genome Sequence and Annotation of the Desert Woodrat Neotoma lepida.</title>
        <authorList>
            <person name="Campbell M."/>
            <person name="Oakeson K.F."/>
            <person name="Yandell M."/>
            <person name="Halpert J.R."/>
            <person name="Dearing D."/>
        </authorList>
    </citation>
    <scope>NUCLEOTIDE SEQUENCE [LARGE SCALE GENOMIC DNA]</scope>
    <source>
        <strain evidence="3">417</strain>
        <tissue evidence="3">Liver</tissue>
    </source>
</reference>
<comment type="caution">
    <text evidence="3">The sequence shown here is derived from an EMBL/GenBank/DDBJ whole genome shotgun (WGS) entry which is preliminary data.</text>
</comment>
<dbReference type="Proteomes" id="UP000092124">
    <property type="component" value="Unassembled WGS sequence"/>
</dbReference>
<evidence type="ECO:0000256" key="1">
    <source>
        <dbReference type="SAM" id="MobiDB-lite"/>
    </source>
</evidence>
<gene>
    <name evidence="3" type="ORF">A6R68_09903</name>
</gene>
<evidence type="ECO:0000313" key="3">
    <source>
        <dbReference type="EMBL" id="OBS58973.1"/>
    </source>
</evidence>
<protein>
    <submittedName>
        <fullName evidence="3">Uncharacterized protein</fullName>
    </submittedName>
</protein>
<evidence type="ECO:0000256" key="2">
    <source>
        <dbReference type="SAM" id="SignalP"/>
    </source>
</evidence>
<feature type="region of interest" description="Disordered" evidence="1">
    <location>
        <begin position="20"/>
        <end position="154"/>
    </location>
</feature>
<dbReference type="AlphaFoldDB" id="A0A1A6FYG7"/>
<evidence type="ECO:0000313" key="4">
    <source>
        <dbReference type="Proteomes" id="UP000092124"/>
    </source>
</evidence>
<proteinExistence type="predicted"/>
<sequence length="154" mass="15846">MLLLLLAAALAPIRTRAGECRVRRETASEGRVGAAPGKPRPRVARPDPPAPSPPASRARRPAPLPARAPARGPGRRAHIRCSISTPSCPGPAPGSPGSSVLDTWTTRSSRASIANGAGGAGLLGEEHMESQGQPPGFSKEPEVPAGLIQPERGR</sequence>
<dbReference type="EMBL" id="LZPO01109606">
    <property type="protein sequence ID" value="OBS58973.1"/>
    <property type="molecule type" value="Genomic_DNA"/>
</dbReference>
<organism evidence="3 4">
    <name type="scientific">Neotoma lepida</name>
    <name type="common">Desert woodrat</name>
    <dbReference type="NCBI Taxonomy" id="56216"/>
    <lineage>
        <taxon>Eukaryota</taxon>
        <taxon>Metazoa</taxon>
        <taxon>Chordata</taxon>
        <taxon>Craniata</taxon>
        <taxon>Vertebrata</taxon>
        <taxon>Euteleostomi</taxon>
        <taxon>Mammalia</taxon>
        <taxon>Eutheria</taxon>
        <taxon>Euarchontoglires</taxon>
        <taxon>Glires</taxon>
        <taxon>Rodentia</taxon>
        <taxon>Myomorpha</taxon>
        <taxon>Muroidea</taxon>
        <taxon>Cricetidae</taxon>
        <taxon>Neotominae</taxon>
        <taxon>Neotoma</taxon>
    </lineage>
</organism>